<dbReference type="InterPro" id="IPR042222">
    <property type="entry name" value="Dynein_2_N"/>
</dbReference>
<dbReference type="Gene3D" id="1.10.8.720">
    <property type="entry name" value="Region D6 of dynein motor"/>
    <property type="match status" value="1"/>
</dbReference>
<feature type="coiled-coil region" evidence="2">
    <location>
        <begin position="2765"/>
        <end position="2854"/>
    </location>
</feature>
<evidence type="ECO:0000259" key="4">
    <source>
        <dbReference type="Pfam" id="PF12774"/>
    </source>
</evidence>
<name>A0A1J4JX17_9EUKA</name>
<evidence type="ECO:0000256" key="2">
    <source>
        <dbReference type="SAM" id="Coils"/>
    </source>
</evidence>
<gene>
    <name evidence="6" type="ORF">TRFO_07254</name>
</gene>
<accession>A0A1J4JX17</accession>
<dbReference type="InterPro" id="IPR035699">
    <property type="entry name" value="AAA_6"/>
</dbReference>
<dbReference type="RefSeq" id="XP_068355212.1">
    <property type="nucleotide sequence ID" value="XM_068493566.1"/>
</dbReference>
<dbReference type="InterPro" id="IPR013602">
    <property type="entry name" value="Dynein_heavy_linker"/>
</dbReference>
<dbReference type="InterPro" id="IPR024317">
    <property type="entry name" value="Dynein_heavy_chain_D4_dom"/>
</dbReference>
<dbReference type="InterPro" id="IPR042228">
    <property type="entry name" value="Dynein_linker_3"/>
</dbReference>
<feature type="coiled-coil region" evidence="2">
    <location>
        <begin position="2587"/>
        <end position="2660"/>
    </location>
</feature>
<evidence type="ECO:0000259" key="3">
    <source>
        <dbReference type="Pfam" id="PF08393"/>
    </source>
</evidence>
<comment type="caution">
    <text evidence="6">The sequence shown here is derived from an EMBL/GenBank/DDBJ whole genome shotgun (WGS) entry which is preliminary data.</text>
</comment>
<evidence type="ECO:0000259" key="5">
    <source>
        <dbReference type="Pfam" id="PF12780"/>
    </source>
</evidence>
<protein>
    <submittedName>
        <fullName evidence="6">Dynein heavy chain family protein</fullName>
    </submittedName>
</protein>
<dbReference type="GeneID" id="94828270"/>
<dbReference type="GO" id="GO:0051959">
    <property type="term" value="F:dynein light intermediate chain binding"/>
    <property type="evidence" value="ECO:0007669"/>
    <property type="project" value="InterPro"/>
</dbReference>
<dbReference type="EMBL" id="MLAK01000882">
    <property type="protein sequence ID" value="OHT02076.1"/>
    <property type="molecule type" value="Genomic_DNA"/>
</dbReference>
<dbReference type="Pfam" id="PF12774">
    <property type="entry name" value="AAA_6"/>
    <property type="match status" value="1"/>
</dbReference>
<dbReference type="InterPro" id="IPR027417">
    <property type="entry name" value="P-loop_NTPase"/>
</dbReference>
<sequence length="3841" mass="445196">MEENRQFILPRLVKTACGKRMKRNPKDKKYPNGLFDSSLLEQTASNFDPVKPGGIESNAYLRTENPRLLAMKIKSSQKAIPKKTGLRPITASMPDPIQMMPSLLTNKPLSAIKCPDVKGTQIMAKRIDAEKKSLLFKEDPVAYFSKRKDGRGHRFIYLNFAGNRKDPYFSPYDLIKVPSSDVHKEYFTMSANGVTHILPDGNTDNLSLDQWSKEAAIFQTIRKLKTFNQFYFWKPFRKWKNFVMRQRYEQIIDDVYQYSYYNNPGFYATSIDFLRSSPDSIIKQYLLSFQPQKKYQLNEFLELTTTNRELLREEFEKFLDDAISLLTHLNADIRNPERRIVTDSDFPEIKRQNPNLGQLIVLEQKKEYEKTRRNEIVQIEIKAFSEFIRLTDYILLESLARSCYECWQLAEYNVTQDMASIFTIEISFSEDGKVVFSPTFNTLIEAVTQTLDSSLTCLQGLPRLLHATALRQQLRETLGDAVTPLFDNGPTFEQFIECNNNLPAIKKQIISVFQASFKEAEQACQQYLAFFPIFKIKLSWNPNDYIHERGGESDPIDVTLSTDPTEISETHILFDSSKEKIVDFQQIYKDIDTFQEHEEMMAHFRSASDYGALYIDSKQLRTILTPIPTLSLKSLQETLLALTNEKVESITRIFKYCGRRLKKEPNTLERFVDFCDFINRIGKLTDYIKLEIKFVDEMFNLFDTIHVAVEGHTKNPLHSGFYNFKVDQQAAEGLRDLNADKFTFVLQQKLKEKERKIQKYHDSFTSFPDSIQNPEIESLLVNVKKYRGKLINMKTEVENLKHYQEIAHINGNDFALFYQVLQEAEFMENLYESIGKWHKISDFIYKVPMMSLDMPLFITEITDLNENVMKMKETNNNDNLLLSQLEEKSSEIYSYRVELESLFNGRMQTHHWNTLFQICGQPNAYYSQIKIGELIKYNILKEKEKIADITTTSQGESQLEAEFQAISAHWKNVEIPLIESDEEMTADTMTLGSLDQLFKEINESQAYLQNMLQIPFVKCVKDDVISLSVQIQNAAQILEAWQRFQTNWKYISPIFNQDDTKHNLQSLIPKFQMVKKRWSQLVKHTLSNTKLFQVCSFPTLLNLINENNKTLDSIMESLGRYLEIKRQAFPRLYFVSDSELIQMISTLDFSVMSHHITKLFMHIRAVDSQSADKNDIPPSTKTKVTRFSKIKISGFVGEDGDTFVFNHPILCDGMMENWLQKVHDQMIASVKEYLSSSIARFSSSNLSDWIITVPTHIAALTLHVSFTRDIEECFMNFESNSRAFTNYTNQLTDKFKNLKTALANPNDANELMKISNIATLLNFQISQISQFSERFPHYSQRMNWNNRLRAQFDVKSSQLKILFGDNVTEFGFEFYGSNKQLIMTPASEKAMLNILTHINNNNIPFIYGSRGKAHLLDVIASIYGRFLYICPPFIENTGFFNRLLISTANCECWVCFDGLEKQSQNTLSYIYDTLRNVGDLKTPSFDFPKTTKIFMLGNSSFYRTNNEILPQIKTFFKPVAFAAPDLRLITMTKLNVLGFKSLKHSAFKLCNTVNTIVHTFDSLVTKSALIIIMQVIDSAHLLLENIIHSNKITFVNYYEDYTPAEEYAIARALFQQFRYLVPLSQRKVLLEIIYASFQLFDSFQLFEDYVTHPNCLEAEEAEMLIKDALLEIIDTNLYPVSYIIDQVIALYNLMLTRSIIFIAGPQNSGKTTVINYIKECFLKLSQNAEIINRFQGIRPTKIIDVYHETNDEGQMYNSYGKNSQLYSLIHNLMLHEKTHHCILKFNGPITHNFSQHITEMATEKKFCLPTLDTFIFSQKFHIFVETENFSEFSPSLLSIAGVLLMRNLQTTSVSADLKIVPLPNIIFNRAFNYIKPSFDVENIKKVFVSTMPEVTKIIEHLLKESSNGRSLDDVYLNDIMLYNSLIYAFQYMESKNISNDVESVKKLLAFSFFTIYSSVVNQRYQINDLNDKLLQLFDVKVPNDWSGIEPQRHFVEMYPKPTLRSTMLYKNEFVPLTISKLNEKPITAKDEIPTLHTDAFIYSANLLPALHEIPILLQSNSHIFLHAPKREGKTSFLQLMFRENPDYQPIYVNVSPTMTSKWLLDFLDSHTITTVKEYIMMSRAQRYIYVFEDVTPSNMKVIEIIRMIVESAYIPQTMKNDPNFYDITKLSSFAVLVTSSNTIFEFPKRFASHFVPITLPEMSPETKHHIFHAKASLLGVAGSPTEKAYDTVKQRDFDVMRLLDVLPKVKTEIETNGVIKFDERLLINQEFEDSDDIFLPELLINDDGEYIVKAEQINFNKLAEALETKYLNLINSARCPISLKFYRPVMYKWACLQRAICCPGGSCLLQGNEGSGRFSLARLTAFTSSYDFYNLNEKNFDAKIAKAITKCATTKKHCIVFLRDQECTHSSVKRLLYLLKNHEFLYFFNEEASEKLYTTFLNIKDLNPQNRIIGHRAIMEILKVCFHAVIAVSPQFKTNHYPHLLTIKSDIADNKNYLEMCAKDAFQGNENIPADYSSIFSTIYKKYGTCQNQYFDFLDIFTINFLNEEKAMMNRSIDKKLSIEFLNKTRILKKEIEKKILELSPKLEKCKKENEELKAVLNAKQEEIDNAMKKFNDEEAVFLNQNEELRSQIQELGEELADELTEVDKERDKLASLKNEDIECLKVLADSPPDRLVSLVQILCTYLEIPFDYETTGKEFLVSPTFLDRIKTDIDHLNIKDDILLMTNPIFDDKKFEIKDFVSIAPPAVTIFLWIKAVNIYANTVMKINHAKQEIENNNQQLEELRKKNAPEKENIHKMQIEFEEEKIKMENKISELEKVFEDNEELNEKSNLIAKILDNIDEFEGKLKEKEQHANVASEVLLYSAFIAFCGSYNQEKRDEFQKFVIKLTKNYLIDPKVFIPLKLALNDPLPSDNIDSKQTISYHTEIEGRLILSSIRPPLIHDQDHLILPFLQTRFEHLQIYSALMPNLIDRLLIALHDGSPMILTDVCDLSDELDFVFRVLKSKPEKAMWEDQMIAVSPKFRLFLFTHEKELPERILNRVCLINVSLSSSITTDELILRSFANRYSPKVLSLLPKVRKADSEKILSVIKNEMILMKSFSDIMNKDDGMLDNKEKIEEILKAKEAINESKKPIEDFDEINKEIDELTKPYQQTVTMCEKLWRSFSRYLPSSKLITFKMFIDMVESCFSNQTDIIPNLLKKLLPLVSIQNAYSLLFLTSIHDREDRNEILENIATRYYNKAILEDKAKVEENFVEALKNDNNILHFFEFYFKSITESFGDVQYPPFLIDSFSATNMVIIQCSRVSDPIPLLQQFMIMRNRNDSYVMFTLSEDLSNSNQISQMISHGFWVALIYNTPSIKIAGFISDLVSHATSATKLILIAQSIEYIPDNLINRASLFYFNDFASIRLQMMQIFQHYQNSIRSSVDPTLMKKMVYIISLLYSLINFRDFISPIGFTEFNMIPEIYMKEIIDSLRSVIDSDHHELFSRNLRDYLFDTAFGGNCLDTFDRRKLRLHIYQVFSKIDNVQFVDSTSNEEQVWAVPPDAPIGNYVHFFEKYPIVTTTDILLMDRKIASYFENWNLGRLFIKPFFSLAGIKNNDTEIINVAVPSTIQIRIDSKMNTAEGLVVRNEINLFNQVIVEMKNTKTTRKVPERWKELAGYSESGDMVEFVQFLQHKKNQLEKMPCQEIDVRYFRDLKGLLLAHMHDYALKFNQTVDVIDYEFRSGPPGLMSLLLKNLVLVGAKYESGIISPTKERSVPFTTLPPLYANITAKTPRAQKTFMCPMFRNLPSAEFALSSDLKRTDGDTDNFIWYMPTKTSANDKYLVANSVSIVCQVPNVFSIV</sequence>
<dbReference type="Pfam" id="PF08393">
    <property type="entry name" value="DHC_N2"/>
    <property type="match status" value="1"/>
</dbReference>
<dbReference type="InterPro" id="IPR026983">
    <property type="entry name" value="DHC"/>
</dbReference>
<dbReference type="GO" id="GO:0005524">
    <property type="term" value="F:ATP binding"/>
    <property type="evidence" value="ECO:0007669"/>
    <property type="project" value="InterPro"/>
</dbReference>
<dbReference type="PANTHER" id="PTHR10676">
    <property type="entry name" value="DYNEIN HEAVY CHAIN FAMILY PROTEIN"/>
    <property type="match status" value="1"/>
</dbReference>
<reference evidence="6" key="1">
    <citation type="submission" date="2016-10" db="EMBL/GenBank/DDBJ databases">
        <authorList>
            <person name="Benchimol M."/>
            <person name="Almeida L.G."/>
            <person name="Vasconcelos A.T."/>
            <person name="Perreira-Neves A."/>
            <person name="Rosa I.A."/>
            <person name="Tasca T."/>
            <person name="Bogo M.R."/>
            <person name="de Souza W."/>
        </authorList>
    </citation>
    <scope>NUCLEOTIDE SEQUENCE [LARGE SCALE GENOMIC DNA]</scope>
    <source>
        <strain evidence="6">K</strain>
    </source>
</reference>
<dbReference type="Gene3D" id="3.20.180.20">
    <property type="entry name" value="Dynein heavy chain, N-terminal domain 2"/>
    <property type="match status" value="1"/>
</dbReference>
<organism evidence="6 7">
    <name type="scientific">Tritrichomonas foetus</name>
    <dbReference type="NCBI Taxonomy" id="1144522"/>
    <lineage>
        <taxon>Eukaryota</taxon>
        <taxon>Metamonada</taxon>
        <taxon>Parabasalia</taxon>
        <taxon>Tritrichomonadida</taxon>
        <taxon>Tritrichomonadidae</taxon>
        <taxon>Tritrichomonas</taxon>
    </lineage>
</organism>
<keyword evidence="7" id="KW-1185">Reference proteome</keyword>
<dbReference type="VEuPathDB" id="TrichDB:TRFO_07254"/>
<dbReference type="PANTHER" id="PTHR10676:SF396">
    <property type="entry name" value="DYNEIN AXONEMAL HEAVY CHAIN 1"/>
    <property type="match status" value="1"/>
</dbReference>
<dbReference type="GO" id="GO:0045505">
    <property type="term" value="F:dynein intermediate chain binding"/>
    <property type="evidence" value="ECO:0007669"/>
    <property type="project" value="InterPro"/>
</dbReference>
<dbReference type="SUPFAM" id="SSF52540">
    <property type="entry name" value="P-loop containing nucleoside triphosphate hydrolases"/>
    <property type="match status" value="1"/>
</dbReference>
<evidence type="ECO:0000313" key="6">
    <source>
        <dbReference type="EMBL" id="OHT02076.1"/>
    </source>
</evidence>
<dbReference type="FunFam" id="1.20.140.100:FF:000008">
    <property type="entry name" value="Dynein heavy chain domain 1"/>
    <property type="match status" value="1"/>
</dbReference>
<dbReference type="GO" id="GO:0030286">
    <property type="term" value="C:dynein complex"/>
    <property type="evidence" value="ECO:0007669"/>
    <property type="project" value="InterPro"/>
</dbReference>
<dbReference type="Gene3D" id="3.40.50.300">
    <property type="entry name" value="P-loop containing nucleotide triphosphate hydrolases"/>
    <property type="match status" value="4"/>
</dbReference>
<dbReference type="Gene3D" id="1.20.920.20">
    <property type="match status" value="1"/>
</dbReference>
<dbReference type="Pfam" id="PF12780">
    <property type="entry name" value="AAA_8"/>
    <property type="match status" value="1"/>
</dbReference>
<feature type="domain" description="Dynein heavy chain linker" evidence="3">
    <location>
        <begin position="819"/>
        <end position="1236"/>
    </location>
</feature>
<dbReference type="FunFam" id="3.20.180.20:FF:000006">
    <property type="entry name" value="Dynein heavy chain family protein"/>
    <property type="match status" value="1"/>
</dbReference>
<dbReference type="InterPro" id="IPR042219">
    <property type="entry name" value="AAA_lid_11_sf"/>
</dbReference>
<dbReference type="Proteomes" id="UP000179807">
    <property type="component" value="Unassembled WGS sequence"/>
</dbReference>
<proteinExistence type="predicted"/>
<dbReference type="Gene3D" id="1.20.58.1120">
    <property type="match status" value="1"/>
</dbReference>
<dbReference type="Gene3D" id="1.10.287.2620">
    <property type="match status" value="1"/>
</dbReference>
<evidence type="ECO:0000256" key="1">
    <source>
        <dbReference type="ARBA" id="ARBA00023054"/>
    </source>
</evidence>
<feature type="domain" description="Dynein heavy chain hydrolytic ATP-binding dynein motor region" evidence="4">
    <location>
        <begin position="1370"/>
        <end position="1555"/>
    </location>
</feature>
<keyword evidence="1 2" id="KW-0175">Coiled coil</keyword>
<dbReference type="GO" id="GO:0060294">
    <property type="term" value="P:cilium movement involved in cell motility"/>
    <property type="evidence" value="ECO:0007669"/>
    <property type="project" value="TreeGrafter"/>
</dbReference>
<dbReference type="Gene3D" id="1.20.140.100">
    <property type="entry name" value="Dynein heavy chain, N-terminal domain 2"/>
    <property type="match status" value="1"/>
</dbReference>
<feature type="domain" description="Dynein heavy chain AAA module D4" evidence="5">
    <location>
        <begin position="2325"/>
        <end position="2474"/>
    </location>
</feature>
<evidence type="ECO:0000313" key="7">
    <source>
        <dbReference type="Proteomes" id="UP000179807"/>
    </source>
</evidence>
<dbReference type="GO" id="GO:0008569">
    <property type="term" value="F:minus-end-directed microtubule motor activity"/>
    <property type="evidence" value="ECO:0007669"/>
    <property type="project" value="TreeGrafter"/>
</dbReference>
<dbReference type="GO" id="GO:0097729">
    <property type="term" value="C:9+2 motile cilium"/>
    <property type="evidence" value="ECO:0007669"/>
    <property type="project" value="TreeGrafter"/>
</dbReference>